<comment type="caution">
    <text evidence="3">The sequence shown here is derived from an EMBL/GenBank/DDBJ whole genome shotgun (WGS) entry which is preliminary data.</text>
</comment>
<dbReference type="CDD" id="cd01014">
    <property type="entry name" value="nicotinamidase_related"/>
    <property type="match status" value="1"/>
</dbReference>
<dbReference type="Gene3D" id="3.40.50.850">
    <property type="entry name" value="Isochorismatase-like"/>
    <property type="match status" value="1"/>
</dbReference>
<keyword evidence="1" id="KW-0378">Hydrolase</keyword>
<dbReference type="RefSeq" id="WP_064003858.1">
    <property type="nucleotide sequence ID" value="NZ_LSTV01000005.1"/>
</dbReference>
<dbReference type="InterPro" id="IPR000868">
    <property type="entry name" value="Isochorismatase-like_dom"/>
</dbReference>
<reference evidence="3 4" key="1">
    <citation type="submission" date="2016-02" db="EMBL/GenBank/DDBJ databases">
        <authorList>
            <person name="Wen L."/>
            <person name="He K."/>
            <person name="Yang H."/>
        </authorList>
    </citation>
    <scope>NUCLEOTIDE SEQUENCE [LARGE SCALE GENOMIC DNA]</scope>
    <source>
        <strain evidence="3 4">CD11_3</strain>
    </source>
</reference>
<dbReference type="GO" id="GO:0016787">
    <property type="term" value="F:hydrolase activity"/>
    <property type="evidence" value="ECO:0007669"/>
    <property type="project" value="UniProtKB-KW"/>
</dbReference>
<protein>
    <submittedName>
        <fullName evidence="3">Isochorismatase</fullName>
    </submittedName>
</protein>
<dbReference type="PANTHER" id="PTHR43540:SF1">
    <property type="entry name" value="ISOCHORISMATASE HYDROLASE"/>
    <property type="match status" value="1"/>
</dbReference>
<evidence type="ECO:0000313" key="4">
    <source>
        <dbReference type="Proteomes" id="UP000076998"/>
    </source>
</evidence>
<dbReference type="InterPro" id="IPR050272">
    <property type="entry name" value="Isochorismatase-like_hydrls"/>
</dbReference>
<dbReference type="OrthoDB" id="9794942at2"/>
<dbReference type="AlphaFoldDB" id="A0A177K7F7"/>
<feature type="domain" description="Isochorismatase-like" evidence="2">
    <location>
        <begin position="13"/>
        <end position="157"/>
    </location>
</feature>
<sequence length="190" mass="20404">MQIPPRDLALDRAALLVVDVQRGFDDTAHWGERDNPQCEANIAALLARWRERGWPVVFVRHDSTSDASPLRPGQPGSDLKPEITGTPDLLVTKSVNSSFHGAPDLDAWLRANDIAQLVVTGISTNHCCETTARVGGNLGYDVYFALDATHSFDRTAPDGTVVPAATLAAVTATNLDGEFATVVTTADLLR</sequence>
<gene>
    <name evidence="3" type="ORF">AYL44_13875</name>
</gene>
<name>A0A177K7F7_9MICO</name>
<dbReference type="PANTHER" id="PTHR43540">
    <property type="entry name" value="PEROXYUREIDOACRYLATE/UREIDOACRYLATE AMIDOHYDROLASE-RELATED"/>
    <property type="match status" value="1"/>
</dbReference>
<dbReference type="Proteomes" id="UP000076998">
    <property type="component" value="Unassembled WGS sequence"/>
</dbReference>
<proteinExistence type="predicted"/>
<dbReference type="EMBL" id="LSTV01000005">
    <property type="protein sequence ID" value="OAH49084.1"/>
    <property type="molecule type" value="Genomic_DNA"/>
</dbReference>
<accession>A0A177K7F7</accession>
<organism evidence="3 4">
    <name type="scientific">Microbacterium oleivorans</name>
    <dbReference type="NCBI Taxonomy" id="273677"/>
    <lineage>
        <taxon>Bacteria</taxon>
        <taxon>Bacillati</taxon>
        <taxon>Actinomycetota</taxon>
        <taxon>Actinomycetes</taxon>
        <taxon>Micrococcales</taxon>
        <taxon>Microbacteriaceae</taxon>
        <taxon>Microbacterium</taxon>
    </lineage>
</organism>
<dbReference type="InterPro" id="IPR036380">
    <property type="entry name" value="Isochorismatase-like_sf"/>
</dbReference>
<evidence type="ECO:0000313" key="3">
    <source>
        <dbReference type="EMBL" id="OAH49084.1"/>
    </source>
</evidence>
<evidence type="ECO:0000259" key="2">
    <source>
        <dbReference type="Pfam" id="PF00857"/>
    </source>
</evidence>
<dbReference type="SUPFAM" id="SSF52499">
    <property type="entry name" value="Isochorismatase-like hydrolases"/>
    <property type="match status" value="1"/>
</dbReference>
<evidence type="ECO:0000256" key="1">
    <source>
        <dbReference type="ARBA" id="ARBA00022801"/>
    </source>
</evidence>
<dbReference type="Pfam" id="PF00857">
    <property type="entry name" value="Isochorismatase"/>
    <property type="match status" value="1"/>
</dbReference>